<dbReference type="Proteomes" id="UP001187682">
    <property type="component" value="Unassembled WGS sequence"/>
</dbReference>
<reference evidence="1" key="1">
    <citation type="submission" date="2018-03" db="EMBL/GenBank/DDBJ databases">
        <authorList>
            <person name="Guldener U."/>
        </authorList>
    </citation>
    <scope>NUCLEOTIDE SEQUENCE</scope>
</reference>
<organism evidence="1 2">
    <name type="scientific">Cephalotrichum gorgonifer</name>
    <dbReference type="NCBI Taxonomy" id="2041049"/>
    <lineage>
        <taxon>Eukaryota</taxon>
        <taxon>Fungi</taxon>
        <taxon>Dikarya</taxon>
        <taxon>Ascomycota</taxon>
        <taxon>Pezizomycotina</taxon>
        <taxon>Sordariomycetes</taxon>
        <taxon>Hypocreomycetidae</taxon>
        <taxon>Microascales</taxon>
        <taxon>Microascaceae</taxon>
        <taxon>Cephalotrichum</taxon>
    </lineage>
</organism>
<dbReference type="AlphaFoldDB" id="A0AAE8N6X4"/>
<comment type="caution">
    <text evidence="1">The sequence shown here is derived from an EMBL/GenBank/DDBJ whole genome shotgun (WGS) entry which is preliminary data.</text>
</comment>
<gene>
    <name evidence="1" type="ORF">DNG_10079</name>
</gene>
<evidence type="ECO:0000313" key="2">
    <source>
        <dbReference type="Proteomes" id="UP001187682"/>
    </source>
</evidence>
<dbReference type="EMBL" id="ONZQ02000020">
    <property type="protein sequence ID" value="SPO07385.1"/>
    <property type="molecule type" value="Genomic_DNA"/>
</dbReference>
<name>A0AAE8N6X4_9PEZI</name>
<sequence length="224" mass="25068">MVGAGRVPRGTQNAQQFLENLVIMDKLPGAENEVNITPINHFVARHRKVVMKVVHLALHFLRTENGRDGLQNVLQRLITDWNRFGMVHIFPHSEDHTDANTRLQWVNLFLEQLENNHPEIRISPNDDMGGADAETTRLPWLNAGETIHAFNPRGSCRVSLNSMSIRSALGAADAAVNPGTSGEQRNKALTNWAHHIFIMSIALAHEYVHIFVGMFTGALDHEPP</sequence>
<evidence type="ECO:0000313" key="1">
    <source>
        <dbReference type="EMBL" id="SPO07385.1"/>
    </source>
</evidence>
<proteinExistence type="predicted"/>
<protein>
    <submittedName>
        <fullName evidence="1">Uncharacterized protein</fullName>
    </submittedName>
</protein>
<accession>A0AAE8N6X4</accession>
<keyword evidence="2" id="KW-1185">Reference proteome</keyword>